<dbReference type="PROSITE" id="PS00624">
    <property type="entry name" value="GMC_OXRED_2"/>
    <property type="match status" value="1"/>
</dbReference>
<keyword evidence="7" id="KW-0325">Glycoprotein</keyword>
<dbReference type="InterPro" id="IPR012132">
    <property type="entry name" value="GMC_OxRdtase"/>
</dbReference>
<evidence type="ECO:0000256" key="6">
    <source>
        <dbReference type="ARBA" id="ARBA00023002"/>
    </source>
</evidence>
<proteinExistence type="inferred from homology"/>
<dbReference type="InterPro" id="IPR036188">
    <property type="entry name" value="FAD/NAD-bd_sf"/>
</dbReference>
<evidence type="ECO:0000256" key="5">
    <source>
        <dbReference type="ARBA" id="ARBA00022827"/>
    </source>
</evidence>
<reference evidence="9 10" key="1">
    <citation type="journal article" date="2014" name="BMC Genomics">
        <title>Genome and secretome analysis of the hemibiotrophic fungal pathogen, Moniliophthora roreri, which causes frosty pod rot disease of cacao: mechanisms of the biotrophic and necrotrophic phases.</title>
        <authorList>
            <person name="Meinhardt L.W."/>
            <person name="Costa G.G.L."/>
            <person name="Thomazella D.P.T."/>
            <person name="Teixeira P.J.P.L."/>
            <person name="Carazzolle M.F."/>
            <person name="Schuster S.C."/>
            <person name="Carlson J.E."/>
            <person name="Guiltinan M.J."/>
            <person name="Mieczkowski P."/>
            <person name="Farmer A."/>
            <person name="Ramaraj T."/>
            <person name="Crozier J."/>
            <person name="Davis R.E."/>
            <person name="Shao J."/>
            <person name="Melnick R.L."/>
            <person name="Pereira G.A.G."/>
            <person name="Bailey B.A."/>
        </authorList>
    </citation>
    <scope>NUCLEOTIDE SEQUENCE [LARGE SCALE GENOMIC DNA]</scope>
    <source>
        <strain evidence="9 10">MCA 2997</strain>
    </source>
</reference>
<dbReference type="KEGG" id="mrr:Moror_4377"/>
<dbReference type="Pfam" id="PF00732">
    <property type="entry name" value="GMC_oxred_N"/>
    <property type="match status" value="1"/>
</dbReference>
<evidence type="ECO:0000256" key="1">
    <source>
        <dbReference type="ARBA" id="ARBA00001974"/>
    </source>
</evidence>
<dbReference type="InterPro" id="IPR000172">
    <property type="entry name" value="GMC_OxRdtase_N"/>
</dbReference>
<keyword evidence="6" id="KW-0560">Oxidoreductase</keyword>
<evidence type="ECO:0000259" key="8">
    <source>
        <dbReference type="PROSITE" id="PS00624"/>
    </source>
</evidence>
<keyword evidence="5" id="KW-0274">FAD</keyword>
<evidence type="ECO:0000256" key="4">
    <source>
        <dbReference type="ARBA" id="ARBA00022729"/>
    </source>
</evidence>
<dbReference type="PANTHER" id="PTHR11552:SF201">
    <property type="entry name" value="GLUCOSE-METHANOL-CHOLINE OXIDOREDUCTASE N-TERMINAL DOMAIN-CONTAINING PROTEIN"/>
    <property type="match status" value="1"/>
</dbReference>
<comment type="caution">
    <text evidence="9">The sequence shown here is derived from an EMBL/GenBank/DDBJ whole genome shotgun (WGS) entry which is preliminary data.</text>
</comment>
<dbReference type="SUPFAM" id="SSF51905">
    <property type="entry name" value="FAD/NAD(P)-binding domain"/>
    <property type="match status" value="1"/>
</dbReference>
<accession>V2X0C8</accession>
<dbReference type="SUPFAM" id="SSF54373">
    <property type="entry name" value="FAD-linked reductases, C-terminal domain"/>
    <property type="match status" value="1"/>
</dbReference>
<dbReference type="PANTHER" id="PTHR11552">
    <property type="entry name" value="GLUCOSE-METHANOL-CHOLINE GMC OXIDOREDUCTASE"/>
    <property type="match status" value="1"/>
</dbReference>
<evidence type="ECO:0000256" key="2">
    <source>
        <dbReference type="ARBA" id="ARBA00010790"/>
    </source>
</evidence>
<evidence type="ECO:0000256" key="3">
    <source>
        <dbReference type="ARBA" id="ARBA00022630"/>
    </source>
</evidence>
<dbReference type="InterPro" id="IPR007867">
    <property type="entry name" value="GMC_OxRtase_C"/>
</dbReference>
<protein>
    <submittedName>
        <fullName evidence="9">Gmc oxidoreductase</fullName>
    </submittedName>
</protein>
<dbReference type="EMBL" id="AWSO01000275">
    <property type="protein sequence ID" value="ESK92578.1"/>
    <property type="molecule type" value="Genomic_DNA"/>
</dbReference>
<dbReference type="AlphaFoldDB" id="V2X0C8"/>
<comment type="cofactor">
    <cofactor evidence="1">
        <name>FAD</name>
        <dbReference type="ChEBI" id="CHEBI:57692"/>
    </cofactor>
</comment>
<evidence type="ECO:0000313" key="9">
    <source>
        <dbReference type="EMBL" id="ESK92578.1"/>
    </source>
</evidence>
<sequence length="360" mass="39545">MGVPKAPAPCHGDPKGSYLALNTVDSEPKAYFEPISTRLNLSVLITAYVHRLSTEGEFNGEIRATGVEFSHGGKAEVHVVRADREVIISAGTLKSPEILELSGIGRPDVLSKIGVPVKIALPGVGDNVQEHQYLSLSFELKDAMKTYDDLFNPIEAARHVEPYAEKDSYLNNKNYNFERIRSKRPGPELITFPGFFSHPKVPSPGKKYITVMGVINNNFSRGTVHAASNDPLADPEIDPHYFEQDMDRQMFIELVHYIRRIARTVPLCNFINASETAELNPGAEFATDEQIASWIPQGSGTINHTAGSLAMLPREKNGVVDSNLKVYGIKNIRVVDLSIAPVHSTAHSQATVYAIAEQGE</sequence>
<keyword evidence="3" id="KW-0285">Flavoprotein</keyword>
<keyword evidence="4" id="KW-0732">Signal</keyword>
<dbReference type="Proteomes" id="UP000017559">
    <property type="component" value="Unassembled WGS sequence"/>
</dbReference>
<comment type="similarity">
    <text evidence="2">Belongs to the GMC oxidoreductase family.</text>
</comment>
<dbReference type="GO" id="GO:0050660">
    <property type="term" value="F:flavin adenine dinucleotide binding"/>
    <property type="evidence" value="ECO:0007669"/>
    <property type="project" value="InterPro"/>
</dbReference>
<dbReference type="Gene3D" id="3.50.50.60">
    <property type="entry name" value="FAD/NAD(P)-binding domain"/>
    <property type="match status" value="1"/>
</dbReference>
<dbReference type="OrthoDB" id="269227at2759"/>
<evidence type="ECO:0000313" key="10">
    <source>
        <dbReference type="Proteomes" id="UP000017559"/>
    </source>
</evidence>
<gene>
    <name evidence="9" type="ORF">Moror_4377</name>
</gene>
<keyword evidence="10" id="KW-1185">Reference proteome</keyword>
<dbReference type="Gene3D" id="3.30.560.10">
    <property type="entry name" value="Glucose Oxidase, domain 3"/>
    <property type="match status" value="1"/>
</dbReference>
<name>V2X0C8_MONRO</name>
<organism evidence="9 10">
    <name type="scientific">Moniliophthora roreri (strain MCA 2997)</name>
    <name type="common">Cocoa frosty pod rot fungus</name>
    <name type="synonym">Crinipellis roreri</name>
    <dbReference type="NCBI Taxonomy" id="1381753"/>
    <lineage>
        <taxon>Eukaryota</taxon>
        <taxon>Fungi</taxon>
        <taxon>Dikarya</taxon>
        <taxon>Basidiomycota</taxon>
        <taxon>Agaricomycotina</taxon>
        <taxon>Agaricomycetes</taxon>
        <taxon>Agaricomycetidae</taxon>
        <taxon>Agaricales</taxon>
        <taxon>Marasmiineae</taxon>
        <taxon>Marasmiaceae</taxon>
        <taxon>Moniliophthora</taxon>
    </lineage>
</organism>
<feature type="domain" description="Glucose-methanol-choline oxidoreductase N-terminal" evidence="8">
    <location>
        <begin position="91"/>
        <end position="105"/>
    </location>
</feature>
<dbReference type="Pfam" id="PF05199">
    <property type="entry name" value="GMC_oxred_C"/>
    <property type="match status" value="1"/>
</dbReference>
<dbReference type="HOGENOM" id="CLU_002865_0_0_1"/>
<dbReference type="STRING" id="1381753.V2X0C8"/>
<dbReference type="GO" id="GO:0016614">
    <property type="term" value="F:oxidoreductase activity, acting on CH-OH group of donors"/>
    <property type="evidence" value="ECO:0007669"/>
    <property type="project" value="InterPro"/>
</dbReference>
<evidence type="ECO:0000256" key="7">
    <source>
        <dbReference type="ARBA" id="ARBA00023180"/>
    </source>
</evidence>